<dbReference type="AlphaFoldDB" id="A0AAN7ZV63"/>
<dbReference type="InterPro" id="IPR020904">
    <property type="entry name" value="Sc_DH/Rdtase_CS"/>
</dbReference>
<dbReference type="InterPro" id="IPR002347">
    <property type="entry name" value="SDR_fam"/>
</dbReference>
<reference evidence="5" key="1">
    <citation type="submission" date="2023-08" db="EMBL/GenBank/DDBJ databases">
        <title>Black Yeasts Isolated from many extreme environments.</title>
        <authorList>
            <person name="Coleine C."/>
            <person name="Stajich J.E."/>
            <person name="Selbmann L."/>
        </authorList>
    </citation>
    <scope>NUCLEOTIDE SEQUENCE</scope>
    <source>
        <strain evidence="5">CCFEE 5810</strain>
    </source>
</reference>
<keyword evidence="2" id="KW-0521">NADP</keyword>
<evidence type="ECO:0000256" key="2">
    <source>
        <dbReference type="ARBA" id="ARBA00022857"/>
    </source>
</evidence>
<organism evidence="5 6">
    <name type="scientific">Elasticomyces elasticus</name>
    <dbReference type="NCBI Taxonomy" id="574655"/>
    <lineage>
        <taxon>Eukaryota</taxon>
        <taxon>Fungi</taxon>
        <taxon>Dikarya</taxon>
        <taxon>Ascomycota</taxon>
        <taxon>Pezizomycotina</taxon>
        <taxon>Dothideomycetes</taxon>
        <taxon>Dothideomycetidae</taxon>
        <taxon>Mycosphaerellales</taxon>
        <taxon>Teratosphaeriaceae</taxon>
        <taxon>Elasticomyces</taxon>
    </lineage>
</organism>
<gene>
    <name evidence="5" type="ORF">LTR97_012331</name>
</gene>
<dbReference type="PRINTS" id="PR00080">
    <property type="entry name" value="SDRFAMILY"/>
</dbReference>
<comment type="caution">
    <text evidence="5">The sequence shown here is derived from an EMBL/GenBank/DDBJ whole genome shotgun (WGS) entry which is preliminary data.</text>
</comment>
<accession>A0AAN7ZV63</accession>
<dbReference type="Pfam" id="PF00106">
    <property type="entry name" value="adh_short"/>
    <property type="match status" value="1"/>
</dbReference>
<dbReference type="PROSITE" id="PS00061">
    <property type="entry name" value="ADH_SHORT"/>
    <property type="match status" value="1"/>
</dbReference>
<evidence type="ECO:0000256" key="4">
    <source>
        <dbReference type="RuleBase" id="RU000363"/>
    </source>
</evidence>
<dbReference type="PRINTS" id="PR00081">
    <property type="entry name" value="GDHRDH"/>
</dbReference>
<dbReference type="Proteomes" id="UP001310594">
    <property type="component" value="Unassembled WGS sequence"/>
</dbReference>
<proteinExistence type="inferred from homology"/>
<evidence type="ECO:0000313" key="5">
    <source>
        <dbReference type="EMBL" id="KAK5690463.1"/>
    </source>
</evidence>
<dbReference type="GO" id="GO:0016491">
    <property type="term" value="F:oxidoreductase activity"/>
    <property type="evidence" value="ECO:0007669"/>
    <property type="project" value="UniProtKB-KW"/>
</dbReference>
<evidence type="ECO:0000313" key="6">
    <source>
        <dbReference type="Proteomes" id="UP001310594"/>
    </source>
</evidence>
<name>A0AAN7ZV63_9PEZI</name>
<dbReference type="EMBL" id="JAVRQU010000025">
    <property type="protein sequence ID" value="KAK5690463.1"/>
    <property type="molecule type" value="Genomic_DNA"/>
</dbReference>
<evidence type="ECO:0000256" key="3">
    <source>
        <dbReference type="ARBA" id="ARBA00023002"/>
    </source>
</evidence>
<dbReference type="InterPro" id="IPR036291">
    <property type="entry name" value="NAD(P)-bd_dom_sf"/>
</dbReference>
<comment type="similarity">
    <text evidence="1 4">Belongs to the short-chain dehydrogenases/reductases (SDR) family.</text>
</comment>
<sequence>MAEGFSYKAPGNTHLANGWDFVDSLHDNTYDHVDPKNFDLSGRTVFLTGASKGIGRETALSFARAGVSDIAIGARSSLDALEKGLQSAAQQAGRQVPQILAFHLDVTDYASVERAAAEVEKAFGSLDIMINNAGYCEPFMNILDSKPEEWIHSFQVNVFGTYHVTRAFLPLLLKTPNGMKQIVNLTSIGSALVMPGGSGYNTSKLAISRFTECISAEYPEVLSYSVHPGGVSQTYCIITYATYREDGIGVSLMVATELASGLPEALLPLLTDKPQLAADTMVWLTAERREWLQGRYISATWDMYELLQKRQEIMSGDLLKAKMRVEYGG</sequence>
<dbReference type="PANTHER" id="PTHR42901">
    <property type="entry name" value="ALCOHOL DEHYDROGENASE"/>
    <property type="match status" value="1"/>
</dbReference>
<dbReference type="PANTHER" id="PTHR42901:SF1">
    <property type="entry name" value="ALCOHOL DEHYDROGENASE"/>
    <property type="match status" value="1"/>
</dbReference>
<protein>
    <submittedName>
        <fullName evidence="5">Uncharacterized protein</fullName>
    </submittedName>
</protein>
<evidence type="ECO:0000256" key="1">
    <source>
        <dbReference type="ARBA" id="ARBA00006484"/>
    </source>
</evidence>
<keyword evidence="3" id="KW-0560">Oxidoreductase</keyword>
<dbReference type="Gene3D" id="3.40.50.720">
    <property type="entry name" value="NAD(P)-binding Rossmann-like Domain"/>
    <property type="match status" value="1"/>
</dbReference>
<dbReference type="SUPFAM" id="SSF51735">
    <property type="entry name" value="NAD(P)-binding Rossmann-fold domains"/>
    <property type="match status" value="1"/>
</dbReference>